<organism evidence="2 3">
    <name type="scientific">Didymella heteroderae</name>
    <dbReference type="NCBI Taxonomy" id="1769908"/>
    <lineage>
        <taxon>Eukaryota</taxon>
        <taxon>Fungi</taxon>
        <taxon>Dikarya</taxon>
        <taxon>Ascomycota</taxon>
        <taxon>Pezizomycotina</taxon>
        <taxon>Dothideomycetes</taxon>
        <taxon>Pleosporomycetidae</taxon>
        <taxon>Pleosporales</taxon>
        <taxon>Pleosporineae</taxon>
        <taxon>Didymellaceae</taxon>
        <taxon>Didymella</taxon>
    </lineage>
</organism>
<feature type="signal peptide" evidence="1">
    <location>
        <begin position="1"/>
        <end position="21"/>
    </location>
</feature>
<dbReference type="Proteomes" id="UP000758155">
    <property type="component" value="Unassembled WGS sequence"/>
</dbReference>
<keyword evidence="3" id="KW-1185">Reference proteome</keyword>
<dbReference type="SUPFAM" id="SSF53254">
    <property type="entry name" value="Phosphoglycerate mutase-like"/>
    <property type="match status" value="1"/>
</dbReference>
<dbReference type="GO" id="GO:0005737">
    <property type="term" value="C:cytoplasm"/>
    <property type="evidence" value="ECO:0007669"/>
    <property type="project" value="TreeGrafter"/>
</dbReference>
<reference evidence="2" key="1">
    <citation type="submission" date="2019-04" db="EMBL/GenBank/DDBJ databases">
        <title>Sequencing of skin fungus with MAO and IRED activity.</title>
        <authorList>
            <person name="Marsaioli A.J."/>
            <person name="Bonatto J.M.C."/>
            <person name="Reis Junior O."/>
        </authorList>
    </citation>
    <scope>NUCLEOTIDE SEQUENCE</scope>
    <source>
        <strain evidence="2">28M1</strain>
    </source>
</reference>
<dbReference type="GO" id="GO:0016791">
    <property type="term" value="F:phosphatase activity"/>
    <property type="evidence" value="ECO:0007669"/>
    <property type="project" value="TreeGrafter"/>
</dbReference>
<feature type="chain" id="PRO_5040502760" description="Phosphoglycerate mutase-like protein" evidence="1">
    <location>
        <begin position="22"/>
        <end position="687"/>
    </location>
</feature>
<dbReference type="OrthoDB" id="496981at2759"/>
<dbReference type="PANTHER" id="PTHR48100:SF32">
    <property type="entry name" value="ANCHORED PROTEIN, PUTATIVE (AFU_ORTHOLOGUE AFUA_1G10590)-RELATED"/>
    <property type="match status" value="1"/>
</dbReference>
<comment type="caution">
    <text evidence="2">The sequence shown here is derived from an EMBL/GenBank/DDBJ whole genome shotgun (WGS) entry which is preliminary data.</text>
</comment>
<evidence type="ECO:0000313" key="2">
    <source>
        <dbReference type="EMBL" id="KAF3033148.1"/>
    </source>
</evidence>
<proteinExistence type="predicted"/>
<evidence type="ECO:0000256" key="1">
    <source>
        <dbReference type="SAM" id="SignalP"/>
    </source>
</evidence>
<sequence>MIASSLLYGLLAAASLTDAASQKKQIKYEVVTGIFQQDDNATDPNTFNFLTSNFGLINRTYPSDPKTPDSKYSTQWQRLNKYIKTLNKEKKTRYSLLFLGRHGEGFHNAAETYFGTPAWNCYWSELDGNGTVTWADAKLTPNGIKQTQDVNTFWSHLIADEKITPPESYYTSPLYRCLDTARLTFGSLDLPKKSPFVPTVKELLREGISAHTCDRRSDKTYIHQNFPSYKFEKGFTEHDPYWKALMAEPSADQDIRSKAVLDDIFSNDDSTYISITSHSGEIGSLLRVLGHRVFKLATGAAIPVLVKQTTVTADGPATTTVPWNSQATCATPPRGVAFMYNNVNPSIEAAVFVDDPTIVRLFCQSMAAGDIVKFQKAIQLGNVFQNVQGDEKAAQFFSEYYQTQSKFLVEGFKPLPFEYEAAEGETLEAEIAALGDELLEFLFLGALGADAEQLVLERHDWPTKPDVVLQKSAEAAAQRLGLEALTPPAAEDLMKMLTTSSTASDSADLPQANAAVTMWANGGNSAAYGLTFTFWRKAGDKTSNCVLKKWDTDGVTPSFRHIVTAPPQCPFTLVPMEGQTLSWYNSLFFGQQCERGYVVLSLPGGSCAIDIRVPPRVGGVGYGPYYQVWDSGDENALPSANFKSDDWKVPVDIPGKPYTFLRSFGGYQVKIAAQATGETLMLSIDVQ</sequence>
<keyword evidence="1" id="KW-0732">Signal</keyword>
<dbReference type="Gene3D" id="3.40.50.1240">
    <property type="entry name" value="Phosphoglycerate mutase-like"/>
    <property type="match status" value="1"/>
</dbReference>
<name>A0A9P5BWP9_9PLEO</name>
<gene>
    <name evidence="2" type="ORF">E8E12_003213</name>
</gene>
<dbReference type="InterPro" id="IPR050275">
    <property type="entry name" value="PGM_Phosphatase"/>
</dbReference>
<dbReference type="AlphaFoldDB" id="A0A9P5BWP9"/>
<evidence type="ECO:0008006" key="4">
    <source>
        <dbReference type="Google" id="ProtNLM"/>
    </source>
</evidence>
<protein>
    <recommendedName>
        <fullName evidence="4">Phosphoglycerate mutase-like protein</fullName>
    </recommendedName>
</protein>
<dbReference type="InterPro" id="IPR013078">
    <property type="entry name" value="His_Pase_superF_clade-1"/>
</dbReference>
<dbReference type="PANTHER" id="PTHR48100">
    <property type="entry name" value="BROAD-SPECIFICITY PHOSPHATASE YOR283W-RELATED"/>
    <property type="match status" value="1"/>
</dbReference>
<dbReference type="Pfam" id="PF00300">
    <property type="entry name" value="His_Phos_1"/>
    <property type="match status" value="1"/>
</dbReference>
<evidence type="ECO:0000313" key="3">
    <source>
        <dbReference type="Proteomes" id="UP000758155"/>
    </source>
</evidence>
<dbReference type="CDD" id="cd07067">
    <property type="entry name" value="HP_PGM_like"/>
    <property type="match status" value="1"/>
</dbReference>
<dbReference type="InterPro" id="IPR029033">
    <property type="entry name" value="His_PPase_superfam"/>
</dbReference>
<dbReference type="EMBL" id="SWKV01000086">
    <property type="protein sequence ID" value="KAF3033148.1"/>
    <property type="molecule type" value="Genomic_DNA"/>
</dbReference>
<accession>A0A9P5BWP9</accession>